<evidence type="ECO:0000313" key="3">
    <source>
        <dbReference type="Proteomes" id="UP000648908"/>
    </source>
</evidence>
<dbReference type="Proteomes" id="UP000648908">
    <property type="component" value="Unassembled WGS sequence"/>
</dbReference>
<dbReference type="AlphaFoldDB" id="A0A8K0V894"/>
<keyword evidence="3" id="KW-1185">Reference proteome</keyword>
<dbReference type="EMBL" id="JAESVN010000003">
    <property type="protein sequence ID" value="MBL4917302.1"/>
    <property type="molecule type" value="Genomic_DNA"/>
</dbReference>
<protein>
    <submittedName>
        <fullName evidence="2">Uncharacterized protein</fullName>
    </submittedName>
</protein>
<gene>
    <name evidence="2" type="ORF">JL811_08705</name>
</gene>
<name>A0A8K0V894_9RHOB</name>
<comment type="caution">
    <text evidence="2">The sequence shown here is derived from an EMBL/GenBank/DDBJ whole genome shotgun (WGS) entry which is preliminary data.</text>
</comment>
<keyword evidence="1" id="KW-1133">Transmembrane helix</keyword>
<dbReference type="RefSeq" id="WP_202688165.1">
    <property type="nucleotide sequence ID" value="NZ_JAESVN010000003.1"/>
</dbReference>
<keyword evidence="1" id="KW-0812">Transmembrane</keyword>
<evidence type="ECO:0000313" key="2">
    <source>
        <dbReference type="EMBL" id="MBL4917302.1"/>
    </source>
</evidence>
<reference evidence="2" key="1">
    <citation type="submission" date="2021-01" db="EMBL/GenBank/DDBJ databases">
        <title>Tabrizicola alba sp. nov. a motile alkaliphilic bacterium isolated from a soda lake.</title>
        <authorList>
            <person name="Szuroczki S."/>
            <person name="Abbaszade G."/>
            <person name="Schumann P."/>
            <person name="Toth E."/>
        </authorList>
    </citation>
    <scope>NUCLEOTIDE SEQUENCE</scope>
    <source>
        <strain evidence="2">DMG-N-6</strain>
    </source>
</reference>
<evidence type="ECO:0000256" key="1">
    <source>
        <dbReference type="SAM" id="Phobius"/>
    </source>
</evidence>
<sequence length="71" mass="7460">MKGWVVIAFDPLSGTTGGVLDVTAAILPSPLIIAAFALYIPGGMWRLGLTVALRHFLTAERAEPVGQPQDA</sequence>
<keyword evidence="1" id="KW-0472">Membrane</keyword>
<organism evidence="2 3">
    <name type="scientific">Szabonella alba</name>
    <dbReference type="NCBI Taxonomy" id="2804194"/>
    <lineage>
        <taxon>Bacteria</taxon>
        <taxon>Pseudomonadati</taxon>
        <taxon>Pseudomonadota</taxon>
        <taxon>Alphaproteobacteria</taxon>
        <taxon>Rhodobacterales</taxon>
        <taxon>Paracoccaceae</taxon>
        <taxon>Szabonella</taxon>
    </lineage>
</organism>
<accession>A0A8K0V894</accession>
<proteinExistence type="predicted"/>
<feature type="transmembrane region" description="Helical" evidence="1">
    <location>
        <begin position="20"/>
        <end position="40"/>
    </location>
</feature>